<keyword evidence="2" id="KW-0732">Signal</keyword>
<accession>A0ABV1UGC4</accession>
<feature type="signal peptide" evidence="2">
    <location>
        <begin position="1"/>
        <end position="20"/>
    </location>
</feature>
<dbReference type="PROSITE" id="PS51257">
    <property type="entry name" value="PROKAR_LIPOPROTEIN"/>
    <property type="match status" value="1"/>
</dbReference>
<evidence type="ECO:0000313" key="4">
    <source>
        <dbReference type="Proteomes" id="UP001470023"/>
    </source>
</evidence>
<feature type="compositionally biased region" description="Low complexity" evidence="1">
    <location>
        <begin position="31"/>
        <end position="49"/>
    </location>
</feature>
<gene>
    <name evidence="3" type="ORF">ABT272_34285</name>
</gene>
<feature type="region of interest" description="Disordered" evidence="1">
    <location>
        <begin position="17"/>
        <end position="108"/>
    </location>
</feature>
<evidence type="ECO:0000313" key="3">
    <source>
        <dbReference type="EMBL" id="MER6432759.1"/>
    </source>
</evidence>
<dbReference type="Proteomes" id="UP001470023">
    <property type="component" value="Unassembled WGS sequence"/>
</dbReference>
<proteinExistence type="predicted"/>
<comment type="caution">
    <text evidence="3">The sequence shown here is derived from an EMBL/GenBank/DDBJ whole genome shotgun (WGS) entry which is preliminary data.</text>
</comment>
<protein>
    <submittedName>
        <fullName evidence="3">Uncharacterized protein</fullName>
    </submittedName>
</protein>
<sequence>MIRKCALALGAILLASGCGGSSQHESGAGRSPSVDASTSSASDTASPTPEATGSSPEPALTTEEPVEETSAEETPASDPLDSDDGEDTTHDDTEPAGDGSVDCAGLAGSGTFTDPLRLGSLDGPVTARGCAPLTPGSPFNVRYFSFTLSGSPGSNAHAGASFTLTQDALGPVYPAIVQPNGWVLKHSLGSGYWTGTEPDFTGRYQQIGDLAPGTYILRTEKLDTALHSMTTPSYDVVVDPDSSSY</sequence>
<reference evidence="3 4" key="1">
    <citation type="submission" date="2024-06" db="EMBL/GenBank/DDBJ databases">
        <title>The Natural Products Discovery Center: Release of the First 8490 Sequenced Strains for Exploring Actinobacteria Biosynthetic Diversity.</title>
        <authorList>
            <person name="Kalkreuter E."/>
            <person name="Kautsar S.A."/>
            <person name="Yang D."/>
            <person name="Bader C.D."/>
            <person name="Teijaro C.N."/>
            <person name="Fluegel L."/>
            <person name="Davis C.M."/>
            <person name="Simpson J.R."/>
            <person name="Lauterbach L."/>
            <person name="Steele A.D."/>
            <person name="Gui C."/>
            <person name="Meng S."/>
            <person name="Li G."/>
            <person name="Viehrig K."/>
            <person name="Ye F."/>
            <person name="Su P."/>
            <person name="Kiefer A.F."/>
            <person name="Nichols A."/>
            <person name="Cepeda A.J."/>
            <person name="Yan W."/>
            <person name="Fan B."/>
            <person name="Jiang Y."/>
            <person name="Adhikari A."/>
            <person name="Zheng C.-J."/>
            <person name="Schuster L."/>
            <person name="Cowan T.M."/>
            <person name="Smanski M.J."/>
            <person name="Chevrette M.G."/>
            <person name="De Carvalho L.P.S."/>
            <person name="Shen B."/>
        </authorList>
    </citation>
    <scope>NUCLEOTIDE SEQUENCE [LARGE SCALE GENOMIC DNA]</scope>
    <source>
        <strain evidence="3 4">NPDC001166</strain>
    </source>
</reference>
<keyword evidence="4" id="KW-1185">Reference proteome</keyword>
<name>A0ABV1UGC4_9ACTN</name>
<evidence type="ECO:0000256" key="2">
    <source>
        <dbReference type="SAM" id="SignalP"/>
    </source>
</evidence>
<feature type="chain" id="PRO_5045964188" evidence="2">
    <location>
        <begin position="21"/>
        <end position="245"/>
    </location>
</feature>
<dbReference type="EMBL" id="JBEPAZ010000046">
    <property type="protein sequence ID" value="MER6432759.1"/>
    <property type="molecule type" value="Genomic_DNA"/>
</dbReference>
<evidence type="ECO:0000256" key="1">
    <source>
        <dbReference type="SAM" id="MobiDB-lite"/>
    </source>
</evidence>
<organism evidence="3 4">
    <name type="scientific">Streptomyces sp. 900105245</name>
    <dbReference type="NCBI Taxonomy" id="3154379"/>
    <lineage>
        <taxon>Bacteria</taxon>
        <taxon>Bacillati</taxon>
        <taxon>Actinomycetota</taxon>
        <taxon>Actinomycetes</taxon>
        <taxon>Kitasatosporales</taxon>
        <taxon>Streptomycetaceae</taxon>
        <taxon>Streptomyces</taxon>
    </lineage>
</organism>
<dbReference type="RefSeq" id="WP_351946857.1">
    <property type="nucleotide sequence ID" value="NZ_JBEOYA010000091.1"/>
</dbReference>